<comment type="caution">
    <text evidence="2">The sequence shown here is derived from an EMBL/GenBank/DDBJ whole genome shotgun (WGS) entry which is preliminary data.</text>
</comment>
<feature type="compositionally biased region" description="Basic residues" evidence="1">
    <location>
        <begin position="106"/>
        <end position="125"/>
    </location>
</feature>
<dbReference type="Proteomes" id="UP001485043">
    <property type="component" value="Unassembled WGS sequence"/>
</dbReference>
<organism evidence="2 3">
    <name type="scientific">Apatococcus fuscideae</name>
    <dbReference type="NCBI Taxonomy" id="2026836"/>
    <lineage>
        <taxon>Eukaryota</taxon>
        <taxon>Viridiplantae</taxon>
        <taxon>Chlorophyta</taxon>
        <taxon>core chlorophytes</taxon>
        <taxon>Trebouxiophyceae</taxon>
        <taxon>Chlorellales</taxon>
        <taxon>Chlorellaceae</taxon>
        <taxon>Apatococcus</taxon>
    </lineage>
</organism>
<feature type="compositionally biased region" description="Low complexity" evidence="1">
    <location>
        <begin position="26"/>
        <end position="39"/>
    </location>
</feature>
<protein>
    <submittedName>
        <fullName evidence="2">Uncharacterized protein</fullName>
    </submittedName>
</protein>
<feature type="region of interest" description="Disordered" evidence="1">
    <location>
        <begin position="1"/>
        <end position="151"/>
    </location>
</feature>
<proteinExistence type="predicted"/>
<reference evidence="2 3" key="1">
    <citation type="journal article" date="2024" name="Nat. Commun.">
        <title>Phylogenomics reveals the evolutionary origins of lichenization in chlorophyte algae.</title>
        <authorList>
            <person name="Puginier C."/>
            <person name="Libourel C."/>
            <person name="Otte J."/>
            <person name="Skaloud P."/>
            <person name="Haon M."/>
            <person name="Grisel S."/>
            <person name="Petersen M."/>
            <person name="Berrin J.G."/>
            <person name="Delaux P.M."/>
            <person name="Dal Grande F."/>
            <person name="Keller J."/>
        </authorList>
    </citation>
    <scope>NUCLEOTIDE SEQUENCE [LARGE SCALE GENOMIC DNA]</scope>
    <source>
        <strain evidence="2 3">SAG 2523</strain>
    </source>
</reference>
<evidence type="ECO:0000313" key="2">
    <source>
        <dbReference type="EMBL" id="KAK9839602.1"/>
    </source>
</evidence>
<sequence length="151" mass="15047">MLGPRGHDPAAALDEAGGRVHTADLPAAAAPVVGSCAAQADEDSDDEAEDEDGADGSQDDTSSSPKLQEGSAANIAQDGPIAQMEELALSGSHISSSGRSGAAAAPHKRASHKFQKKAARTKKRGQMVDGANGAHDGSGVAQGKRGGVVRA</sequence>
<feature type="compositionally biased region" description="Acidic residues" evidence="1">
    <location>
        <begin position="40"/>
        <end position="58"/>
    </location>
</feature>
<keyword evidence="3" id="KW-1185">Reference proteome</keyword>
<name>A0AAW1S199_9CHLO</name>
<evidence type="ECO:0000313" key="3">
    <source>
        <dbReference type="Proteomes" id="UP001485043"/>
    </source>
</evidence>
<gene>
    <name evidence="2" type="ORF">WJX84_012351</name>
</gene>
<accession>A0AAW1S199</accession>
<dbReference type="AlphaFoldDB" id="A0AAW1S199"/>
<feature type="compositionally biased region" description="Low complexity" evidence="1">
    <location>
        <begin position="88"/>
        <end position="105"/>
    </location>
</feature>
<dbReference type="EMBL" id="JALJOV010001840">
    <property type="protein sequence ID" value="KAK9839602.1"/>
    <property type="molecule type" value="Genomic_DNA"/>
</dbReference>
<evidence type="ECO:0000256" key="1">
    <source>
        <dbReference type="SAM" id="MobiDB-lite"/>
    </source>
</evidence>